<accession>A0AAW0YID7</accession>
<dbReference type="Proteomes" id="UP001388673">
    <property type="component" value="Unassembled WGS sequence"/>
</dbReference>
<evidence type="ECO:0000256" key="3">
    <source>
        <dbReference type="SAM" id="Phobius"/>
    </source>
</evidence>
<keyword evidence="2" id="KW-0808">Transferase</keyword>
<evidence type="ECO:0000256" key="1">
    <source>
        <dbReference type="ARBA" id="ARBA00022676"/>
    </source>
</evidence>
<keyword evidence="3" id="KW-0812">Transmembrane</keyword>
<keyword evidence="1" id="KW-0328">Glycosyltransferase</keyword>
<dbReference type="KEGG" id="kne:92183322"/>
<evidence type="ECO:0000313" key="5">
    <source>
        <dbReference type="EMBL" id="KAK8845351.1"/>
    </source>
</evidence>
<protein>
    <recommendedName>
        <fullName evidence="4">Erythromycin biosynthesis protein CIII-like C-terminal domain-containing protein</fullName>
    </recommendedName>
</protein>
<organism evidence="5 6">
    <name type="scientific">Kwoniella newhampshirensis</name>
    <dbReference type="NCBI Taxonomy" id="1651941"/>
    <lineage>
        <taxon>Eukaryota</taxon>
        <taxon>Fungi</taxon>
        <taxon>Dikarya</taxon>
        <taxon>Basidiomycota</taxon>
        <taxon>Agaricomycotina</taxon>
        <taxon>Tremellomycetes</taxon>
        <taxon>Tremellales</taxon>
        <taxon>Cryptococcaceae</taxon>
        <taxon>Kwoniella</taxon>
    </lineage>
</organism>
<evidence type="ECO:0000259" key="4">
    <source>
        <dbReference type="Pfam" id="PF06722"/>
    </source>
</evidence>
<evidence type="ECO:0000313" key="6">
    <source>
        <dbReference type="Proteomes" id="UP001388673"/>
    </source>
</evidence>
<evidence type="ECO:0000256" key="2">
    <source>
        <dbReference type="ARBA" id="ARBA00022679"/>
    </source>
</evidence>
<dbReference type="GO" id="GO:0016758">
    <property type="term" value="F:hexosyltransferase activity"/>
    <property type="evidence" value="ECO:0007669"/>
    <property type="project" value="UniProtKB-ARBA"/>
</dbReference>
<dbReference type="CDD" id="cd03784">
    <property type="entry name" value="GT1_Gtf-like"/>
    <property type="match status" value="1"/>
</dbReference>
<sequence>MSKPKVLFLTCPERGQSNVHLSVLDWLVREHKDEVELHLGSFESMRPLVKGDCTFHPITGKGLADYEKRSDSDEDSSHSMNLGMVSQPPGMIGCLRAFTAIFSVMHPESPQDYLDTARDIERLLAELNPTLVAIDSLLDAAKDALIASKRPFVVLSPNTIREVGAAVQGLATFKWAACGTGYTFPVAWYLYPINVFCTLFPLIWLTFFDRRSKALVKARNAAGYPGPLPMFIHPLEFDTCNKVLCMSTPEVEIPAVFPNSIACCGPILHDYKPFEQVDHKLRSTLLPAGASENSVVFISLGSHFKATKRYAETMLAAIRVLLDKRKDVQVIWKLRKWGDYELQGIEEVKDRLIIVDWVQMDQLSLLESGLIGCYVHHGGSNSYHEALAMGVPQIVMPAWLDCYDFANRAEHFGIGLWGNKRSAPGNSLPEFTEALLAVMGRQKDDSQAIRYRERAREISAIVTKDHQSSGGQVAAACIWDEMKAVLG</sequence>
<dbReference type="PANTHER" id="PTHR48043">
    <property type="entry name" value="EG:EG0003.4 PROTEIN-RELATED"/>
    <property type="match status" value="1"/>
</dbReference>
<feature type="transmembrane region" description="Helical" evidence="3">
    <location>
        <begin position="188"/>
        <end position="208"/>
    </location>
</feature>
<comment type="caution">
    <text evidence="5">The sequence shown here is derived from an EMBL/GenBank/DDBJ whole genome shotgun (WGS) entry which is preliminary data.</text>
</comment>
<dbReference type="SUPFAM" id="SSF53756">
    <property type="entry name" value="UDP-Glycosyltransferase/glycogen phosphorylase"/>
    <property type="match status" value="1"/>
</dbReference>
<dbReference type="Gene3D" id="3.40.50.2000">
    <property type="entry name" value="Glycogen Phosphorylase B"/>
    <property type="match status" value="1"/>
</dbReference>
<keyword evidence="3" id="KW-0472">Membrane</keyword>
<feature type="domain" description="Erythromycin biosynthesis protein CIII-like C-terminal" evidence="4">
    <location>
        <begin position="342"/>
        <end position="428"/>
    </location>
</feature>
<dbReference type="PANTHER" id="PTHR48043:SF145">
    <property type="entry name" value="FI06409P-RELATED"/>
    <property type="match status" value="1"/>
</dbReference>
<name>A0AAW0YID7_9TREE</name>
<gene>
    <name evidence="5" type="ORF">IAR55_006064</name>
</gene>
<keyword evidence="3" id="KW-1133">Transmembrane helix</keyword>
<dbReference type="EMBL" id="JBCAWK010000012">
    <property type="protein sequence ID" value="KAK8845351.1"/>
    <property type="molecule type" value="Genomic_DNA"/>
</dbReference>
<dbReference type="AlphaFoldDB" id="A0AAW0YID7"/>
<dbReference type="GO" id="GO:0008194">
    <property type="term" value="F:UDP-glycosyltransferase activity"/>
    <property type="evidence" value="ECO:0007669"/>
    <property type="project" value="InterPro"/>
</dbReference>
<dbReference type="InterPro" id="IPR050271">
    <property type="entry name" value="UDP-glycosyltransferase"/>
</dbReference>
<keyword evidence="6" id="KW-1185">Reference proteome</keyword>
<dbReference type="RefSeq" id="XP_066800159.1">
    <property type="nucleotide sequence ID" value="XM_066949151.1"/>
</dbReference>
<reference evidence="5 6" key="1">
    <citation type="journal article" date="2024" name="bioRxiv">
        <title>Comparative genomics of Cryptococcus and Kwoniella reveals pathogenesis evolution and contrasting karyotype dynamics via intercentromeric recombination or chromosome fusion.</title>
        <authorList>
            <person name="Coelho M.A."/>
            <person name="David-Palma M."/>
            <person name="Shea T."/>
            <person name="Bowers K."/>
            <person name="McGinley-Smith S."/>
            <person name="Mohammad A.W."/>
            <person name="Gnirke A."/>
            <person name="Yurkov A.M."/>
            <person name="Nowrousian M."/>
            <person name="Sun S."/>
            <person name="Cuomo C.A."/>
            <person name="Heitman J."/>
        </authorList>
    </citation>
    <scope>NUCLEOTIDE SEQUENCE [LARGE SCALE GENOMIC DNA]</scope>
    <source>
        <strain evidence="5 6">CBS 13917</strain>
    </source>
</reference>
<dbReference type="InterPro" id="IPR002213">
    <property type="entry name" value="UDP_glucos_trans"/>
</dbReference>
<dbReference type="Pfam" id="PF06722">
    <property type="entry name" value="EryCIII-like_C"/>
    <property type="match status" value="1"/>
</dbReference>
<dbReference type="GeneID" id="92183322"/>
<proteinExistence type="predicted"/>
<dbReference type="InterPro" id="IPR010610">
    <property type="entry name" value="EryCIII-like_C"/>
</dbReference>